<dbReference type="EMBL" id="ACKP02000015">
    <property type="protein sequence ID" value="EEX77557.1"/>
    <property type="molecule type" value="Genomic_DNA"/>
</dbReference>
<protein>
    <submittedName>
        <fullName evidence="2">Uncharacterized protein</fullName>
    </submittedName>
</protein>
<sequence length="59" mass="6831">MRRALRLHSWDVFAYEPFANQPRPLDLLLGRLSRALLITLYDFLSLVFLVTICIVALKA</sequence>
<keyword evidence="1" id="KW-0472">Membrane</keyword>
<proteinExistence type="predicted"/>
<organism evidence="2 3">
    <name type="scientific">Selenomonas sputigena (strain ATCC 35185 / DSM 20758 / CCUG 44933 / VPI D19B-28)</name>
    <dbReference type="NCBI Taxonomy" id="546271"/>
    <lineage>
        <taxon>Bacteria</taxon>
        <taxon>Bacillati</taxon>
        <taxon>Bacillota</taxon>
        <taxon>Negativicutes</taxon>
        <taxon>Selenomonadales</taxon>
        <taxon>Selenomonadaceae</taxon>
        <taxon>Selenomonas</taxon>
    </lineage>
</organism>
<keyword evidence="1" id="KW-1133">Transmembrane helix</keyword>
<gene>
    <name evidence="2" type="ORF">SELSPUOL_00832</name>
</gene>
<evidence type="ECO:0000313" key="3">
    <source>
        <dbReference type="Proteomes" id="UP000003505"/>
    </source>
</evidence>
<dbReference type="Proteomes" id="UP000003505">
    <property type="component" value="Unassembled WGS sequence"/>
</dbReference>
<dbReference type="AlphaFoldDB" id="C9LU26"/>
<feature type="transmembrane region" description="Helical" evidence="1">
    <location>
        <begin position="35"/>
        <end position="57"/>
    </location>
</feature>
<reference evidence="2 3" key="1">
    <citation type="submission" date="2009-09" db="EMBL/GenBank/DDBJ databases">
        <authorList>
            <person name="Weinstock G."/>
            <person name="Sodergren E."/>
            <person name="Clifton S."/>
            <person name="Fulton L."/>
            <person name="Fulton B."/>
            <person name="Courtney L."/>
            <person name="Fronick C."/>
            <person name="Harrison M."/>
            <person name="Strong C."/>
            <person name="Farmer C."/>
            <person name="Delahaunty K."/>
            <person name="Markovic C."/>
            <person name="Hall O."/>
            <person name="Minx P."/>
            <person name="Tomlinson C."/>
            <person name="Mitreva M."/>
            <person name="Nelson J."/>
            <person name="Hou S."/>
            <person name="Wollam A."/>
            <person name="Pepin K.H."/>
            <person name="Johnson M."/>
            <person name="Bhonagiri V."/>
            <person name="Nash W.E."/>
            <person name="Warren W."/>
            <person name="Chinwalla A."/>
            <person name="Mardis E.R."/>
            <person name="Wilson R.K."/>
        </authorList>
    </citation>
    <scope>NUCLEOTIDE SEQUENCE [LARGE SCALE GENOMIC DNA]</scope>
    <source>
        <strain evidence="3">ATCC 35185 / DSM 20758 / VPI D19B-28</strain>
    </source>
</reference>
<keyword evidence="1" id="KW-0812">Transmembrane</keyword>
<comment type="caution">
    <text evidence="2">The sequence shown here is derived from an EMBL/GenBank/DDBJ whole genome shotgun (WGS) entry which is preliminary data.</text>
</comment>
<accession>C9LU26</accession>
<name>C9LU26_SELS3</name>
<evidence type="ECO:0000313" key="2">
    <source>
        <dbReference type="EMBL" id="EEX77557.1"/>
    </source>
</evidence>
<evidence type="ECO:0000256" key="1">
    <source>
        <dbReference type="SAM" id="Phobius"/>
    </source>
</evidence>